<evidence type="ECO:0000313" key="2">
    <source>
        <dbReference type="EMBL" id="MBD7980223.1"/>
    </source>
</evidence>
<feature type="region of interest" description="Disordered" evidence="1">
    <location>
        <begin position="44"/>
        <end position="70"/>
    </location>
</feature>
<comment type="caution">
    <text evidence="2">The sequence shown here is derived from an EMBL/GenBank/DDBJ whole genome shotgun (WGS) entry which is preliminary data.</text>
</comment>
<evidence type="ECO:0008006" key="4">
    <source>
        <dbReference type="Google" id="ProtNLM"/>
    </source>
</evidence>
<dbReference type="RefSeq" id="WP_191801812.1">
    <property type="nucleotide sequence ID" value="NZ_JACSQF010000004.1"/>
</dbReference>
<evidence type="ECO:0000256" key="1">
    <source>
        <dbReference type="SAM" id="MobiDB-lite"/>
    </source>
</evidence>
<evidence type="ECO:0000313" key="3">
    <source>
        <dbReference type="Proteomes" id="UP000655570"/>
    </source>
</evidence>
<feature type="compositionally biased region" description="Polar residues" evidence="1">
    <location>
        <begin position="13"/>
        <end position="23"/>
    </location>
</feature>
<organism evidence="2 3">
    <name type="scientific">Oerskovia merdavium</name>
    <dbReference type="NCBI Taxonomy" id="2762227"/>
    <lineage>
        <taxon>Bacteria</taxon>
        <taxon>Bacillati</taxon>
        <taxon>Actinomycetota</taxon>
        <taxon>Actinomycetes</taxon>
        <taxon>Micrococcales</taxon>
        <taxon>Cellulomonadaceae</taxon>
        <taxon>Oerskovia</taxon>
    </lineage>
</organism>
<gene>
    <name evidence="2" type="ORF">H9641_05750</name>
</gene>
<proteinExistence type="predicted"/>
<sequence>MRYEANIPDGQHLGNSSKDSGAQSGLLFDDETGHMVGHATWRRVEDPEPGEGAWGDPLAGPHDTRTQEQRDADAEFARLLAELLVALAIQGAIAAAPHVKRFWGTTLVPGLKVLRERLSSIRLPWFTLGATSAKRALEFEAASEVVSSQLAVVNAEPALAMTKSEWDARVTAMLEAEAFRDEQFDILRRATIIDPKMIVVGDDPDERLTPRDFAAVVQRALGANPAALDEGLYVALVDAVRAGEQTSESAKWIGRAED</sequence>
<protein>
    <recommendedName>
        <fullName evidence="4">DUF222 domain-containing protein</fullName>
    </recommendedName>
</protein>
<name>A0ABR8TWQ6_9CELL</name>
<dbReference type="Proteomes" id="UP000655570">
    <property type="component" value="Unassembled WGS sequence"/>
</dbReference>
<dbReference type="EMBL" id="JACSQF010000004">
    <property type="protein sequence ID" value="MBD7980223.1"/>
    <property type="molecule type" value="Genomic_DNA"/>
</dbReference>
<accession>A0ABR8TWQ6</accession>
<feature type="region of interest" description="Disordered" evidence="1">
    <location>
        <begin position="1"/>
        <end position="28"/>
    </location>
</feature>
<keyword evidence="3" id="KW-1185">Reference proteome</keyword>
<reference evidence="2 3" key="1">
    <citation type="submission" date="2020-08" db="EMBL/GenBank/DDBJ databases">
        <title>A Genomic Blueprint of the Chicken Gut Microbiome.</title>
        <authorList>
            <person name="Gilroy R."/>
            <person name="Ravi A."/>
            <person name="Getino M."/>
            <person name="Pursley I."/>
            <person name="Horton D.L."/>
            <person name="Alikhan N.-F."/>
            <person name="Baker D."/>
            <person name="Gharbi K."/>
            <person name="Hall N."/>
            <person name="Watson M."/>
            <person name="Adriaenssens E.M."/>
            <person name="Foster-Nyarko E."/>
            <person name="Jarju S."/>
            <person name="Secka A."/>
            <person name="Antonio M."/>
            <person name="Oren A."/>
            <person name="Chaudhuri R."/>
            <person name="La Ragione R.M."/>
            <person name="Hildebrand F."/>
            <person name="Pallen M.J."/>
        </authorList>
    </citation>
    <scope>NUCLEOTIDE SEQUENCE [LARGE SCALE GENOMIC DNA]</scope>
    <source>
        <strain evidence="2 3">Sa2CUA9</strain>
    </source>
</reference>